<dbReference type="STRING" id="1314778.A0A5C3NRD9"/>
<dbReference type="PANTHER" id="PTHR33096">
    <property type="entry name" value="CXC2 DOMAIN-CONTAINING PROTEIN"/>
    <property type="match status" value="1"/>
</dbReference>
<feature type="coiled-coil region" evidence="1">
    <location>
        <begin position="651"/>
        <end position="678"/>
    </location>
</feature>
<feature type="compositionally biased region" description="Acidic residues" evidence="2">
    <location>
        <begin position="917"/>
        <end position="928"/>
    </location>
</feature>
<dbReference type="AlphaFoldDB" id="A0A5C3NRD9"/>
<name>A0A5C3NRD9_9APHY</name>
<organism evidence="3 4">
    <name type="scientific">Polyporus arcularius HHB13444</name>
    <dbReference type="NCBI Taxonomy" id="1314778"/>
    <lineage>
        <taxon>Eukaryota</taxon>
        <taxon>Fungi</taxon>
        <taxon>Dikarya</taxon>
        <taxon>Basidiomycota</taxon>
        <taxon>Agaricomycotina</taxon>
        <taxon>Agaricomycetes</taxon>
        <taxon>Polyporales</taxon>
        <taxon>Polyporaceae</taxon>
        <taxon>Polyporus</taxon>
    </lineage>
</organism>
<feature type="region of interest" description="Disordered" evidence="2">
    <location>
        <begin position="322"/>
        <end position="359"/>
    </location>
</feature>
<feature type="region of interest" description="Disordered" evidence="2">
    <location>
        <begin position="892"/>
        <end position="928"/>
    </location>
</feature>
<evidence type="ECO:0000256" key="2">
    <source>
        <dbReference type="SAM" id="MobiDB-lite"/>
    </source>
</evidence>
<evidence type="ECO:0000256" key="1">
    <source>
        <dbReference type="SAM" id="Coils"/>
    </source>
</evidence>
<proteinExistence type="predicted"/>
<evidence type="ECO:0008006" key="5">
    <source>
        <dbReference type="Google" id="ProtNLM"/>
    </source>
</evidence>
<sequence length="948" mass="107464">MEDIQDSPGPSAQAFGEALGELGGTQDLGGSQPDLGAQDDDDDDGWEDEGVETITYAIRDILDARAQYVTTLPTCCSLPHTFYSVSERVRKDRRTWTQRVKSLDENWNKKLPLLVDAYLNHKYGTTPPAADPESTATIEILDLYSCKSTATIPIADGQSLAEALVTAGYLPTTPLLPSLAISLKTLELYRCIRLYKASFSAEAFTKLLCHQYCIPYRRSYRTSISDAFDIYTLILEKIHDRVMAALQRDTPDWRAQHSCPACSYEVEGEEPPLYSRMVCIDGNNSLKRLATSEGRNTGDTRSFDSDYILPREFVDQFANEVKARQRQPKPDLLDSDDEIEENTRVPGDTGGDPTDGCNTTSKAAPCATNWKAAAADEKKRMWGAFDESGVFICVCRHGLILWIADMIRSGELAKYALAMASRVNAKIPGKKMIGYDIGCAFEETVLHSILRAAFEESGSRFCVPAFHGYSHSYNCQVQYHPNAIEGVGLEDFEESERVFNRSNELAIITHHASRFRRHLAINMFFRQWDHERYASIGEMLYNNFVQASDIIGSAHGLDQSLQSLELTDADLTRFETEEREYFATLQDEDPANVHTIAYVEALQALQKAQNELADTSRRFRGRAPRIDGEVQLTFLAPNSGPVSYDTNRSETLKLERRRRQLLDRVDHLTAEVIAIETEYGIENRWQPGDFLYQQTVEYISTRRFQRALGRLQRLVIQRLFELHKLNIGRAGYKVRTYLAKSLQRRCRAIRNAVAEYNAAARALKPARPEVDFDKVTHYTFLEQFTLLQDTRNDIRDKPWTRPEVRETIKLSRRIRRAREEVSSVNREARRVHTSIRDEEILFRSVLTQLKDEGNVLHGAVEEYCRHRRAANARNMMYLQKLYALPGFTGIPSAGRHPGAQPSPEAERRGEEGAADSGDTDAAEVEGFEVDEGTHEVAYAIWEYLADLR</sequence>
<evidence type="ECO:0000313" key="3">
    <source>
        <dbReference type="EMBL" id="TFK79319.1"/>
    </source>
</evidence>
<gene>
    <name evidence="3" type="ORF">K466DRAFT_505734</name>
</gene>
<dbReference type="Pfam" id="PF18758">
    <property type="entry name" value="KDZ"/>
    <property type="match status" value="1"/>
</dbReference>
<dbReference type="EMBL" id="ML212078">
    <property type="protein sequence ID" value="TFK79319.1"/>
    <property type="molecule type" value="Genomic_DNA"/>
</dbReference>
<reference evidence="3 4" key="1">
    <citation type="journal article" date="2019" name="Nat. Ecol. Evol.">
        <title>Megaphylogeny resolves global patterns of mushroom evolution.</title>
        <authorList>
            <person name="Varga T."/>
            <person name="Krizsan K."/>
            <person name="Foldi C."/>
            <person name="Dima B."/>
            <person name="Sanchez-Garcia M."/>
            <person name="Sanchez-Ramirez S."/>
            <person name="Szollosi G.J."/>
            <person name="Szarkandi J.G."/>
            <person name="Papp V."/>
            <person name="Albert L."/>
            <person name="Andreopoulos W."/>
            <person name="Angelini C."/>
            <person name="Antonin V."/>
            <person name="Barry K.W."/>
            <person name="Bougher N.L."/>
            <person name="Buchanan P."/>
            <person name="Buyck B."/>
            <person name="Bense V."/>
            <person name="Catcheside P."/>
            <person name="Chovatia M."/>
            <person name="Cooper J."/>
            <person name="Damon W."/>
            <person name="Desjardin D."/>
            <person name="Finy P."/>
            <person name="Geml J."/>
            <person name="Haridas S."/>
            <person name="Hughes K."/>
            <person name="Justo A."/>
            <person name="Karasinski D."/>
            <person name="Kautmanova I."/>
            <person name="Kiss B."/>
            <person name="Kocsube S."/>
            <person name="Kotiranta H."/>
            <person name="LaButti K.M."/>
            <person name="Lechner B.E."/>
            <person name="Liimatainen K."/>
            <person name="Lipzen A."/>
            <person name="Lukacs Z."/>
            <person name="Mihaltcheva S."/>
            <person name="Morgado L.N."/>
            <person name="Niskanen T."/>
            <person name="Noordeloos M.E."/>
            <person name="Ohm R.A."/>
            <person name="Ortiz-Santana B."/>
            <person name="Ovrebo C."/>
            <person name="Racz N."/>
            <person name="Riley R."/>
            <person name="Savchenko A."/>
            <person name="Shiryaev A."/>
            <person name="Soop K."/>
            <person name="Spirin V."/>
            <person name="Szebenyi C."/>
            <person name="Tomsovsky M."/>
            <person name="Tulloss R.E."/>
            <person name="Uehling J."/>
            <person name="Grigoriev I.V."/>
            <person name="Vagvolgyi C."/>
            <person name="Papp T."/>
            <person name="Martin F.M."/>
            <person name="Miettinen O."/>
            <person name="Hibbett D.S."/>
            <person name="Nagy L.G."/>
        </authorList>
    </citation>
    <scope>NUCLEOTIDE SEQUENCE [LARGE SCALE GENOMIC DNA]</scope>
    <source>
        <strain evidence="3 4">HHB13444</strain>
    </source>
</reference>
<dbReference type="PANTHER" id="PTHR33096:SF1">
    <property type="entry name" value="CXC1-LIKE CYSTEINE CLUSTER ASSOCIATED WITH KDZ TRANSPOSASES DOMAIN-CONTAINING PROTEIN"/>
    <property type="match status" value="1"/>
</dbReference>
<evidence type="ECO:0000313" key="4">
    <source>
        <dbReference type="Proteomes" id="UP000308197"/>
    </source>
</evidence>
<dbReference type="Proteomes" id="UP000308197">
    <property type="component" value="Unassembled WGS sequence"/>
</dbReference>
<protein>
    <recommendedName>
        <fullName evidence="5">CxC1-like cysteine cluster associated with KDZ transposases domain-containing protein</fullName>
    </recommendedName>
</protein>
<feature type="compositionally biased region" description="Acidic residues" evidence="2">
    <location>
        <begin position="37"/>
        <end position="48"/>
    </location>
</feature>
<keyword evidence="4" id="KW-1185">Reference proteome</keyword>
<keyword evidence="1" id="KW-0175">Coiled coil</keyword>
<dbReference type="InParanoid" id="A0A5C3NRD9"/>
<dbReference type="InterPro" id="IPR040521">
    <property type="entry name" value="KDZ"/>
</dbReference>
<accession>A0A5C3NRD9</accession>
<feature type="region of interest" description="Disordered" evidence="2">
    <location>
        <begin position="1"/>
        <end position="48"/>
    </location>
</feature>